<evidence type="ECO:0000313" key="4">
    <source>
        <dbReference type="Proteomes" id="UP000192923"/>
    </source>
</evidence>
<reference evidence="3 4" key="1">
    <citation type="submission" date="2016-12" db="EMBL/GenBank/DDBJ databases">
        <authorList>
            <person name="Song W.-J."/>
            <person name="Kurnit D.M."/>
        </authorList>
    </citation>
    <scope>NUCLEOTIDE SEQUENCE [LARGE SCALE GENOMIC DNA]</scope>
    <source>
        <strain evidence="3 4">175</strain>
    </source>
</reference>
<dbReference type="STRING" id="1760988.SAMN02949497_2597"/>
<dbReference type="AlphaFoldDB" id="A0A1Y6D4D3"/>
<proteinExistence type="predicted"/>
<dbReference type="NCBIfam" id="TIGR01898">
    <property type="entry name" value="cas_TM1791_cmr6"/>
    <property type="match status" value="1"/>
</dbReference>
<evidence type="ECO:0000313" key="3">
    <source>
        <dbReference type="EMBL" id="SMF95244.1"/>
    </source>
</evidence>
<protein>
    <submittedName>
        <fullName evidence="3">CRISPR-associated protein Cmr6</fullName>
    </submittedName>
</protein>
<dbReference type="Pfam" id="PF03787">
    <property type="entry name" value="RAMPs"/>
    <property type="match status" value="1"/>
</dbReference>
<keyword evidence="4" id="KW-1185">Reference proteome</keyword>
<keyword evidence="1" id="KW-0051">Antiviral defense</keyword>
<dbReference type="Proteomes" id="UP000192923">
    <property type="component" value="Unassembled WGS sequence"/>
</dbReference>
<dbReference type="PANTHER" id="PTHR39965">
    <property type="entry name" value="CRISPR SYSTEM CMR SUBUNIT CMR6"/>
    <property type="match status" value="1"/>
</dbReference>
<dbReference type="InterPro" id="IPR005537">
    <property type="entry name" value="RAMP_III_fam"/>
</dbReference>
<sequence>MPAPRISLIGGLPLYREAAEARPGLRPDGHAGLWFDRFFNAYHWDAGEGVLAIDKNGGKKGEKSRQDQWLDALVRASARDPAPLARRLAAYRARVERLVKARGGRTQAFRSDWNFVTGMGLPHPLENGLAWHPTLGVPYLAGAGVKGLLRGFFTHWTDLDGGLIERWFGPELDGPEDEAAAGEFVFFDAVPVVPPALMVDVMTPHMGKWYEEGGEIELDEKGRLPPERVPADWHDPVPVKFLAVRDIRLLFAIAPRRRGAGDVPEAEALKALFDGLRGALEWVGAGAKTAVGYGRFEESAEA</sequence>
<dbReference type="EMBL" id="FXAM01000001">
    <property type="protein sequence ID" value="SMF95244.1"/>
    <property type="molecule type" value="Genomic_DNA"/>
</dbReference>
<gene>
    <name evidence="3" type="ORF">SAMN02949497_2597</name>
</gene>
<dbReference type="RefSeq" id="WP_085213309.1">
    <property type="nucleotide sequence ID" value="NZ_FXAM01000001.1"/>
</dbReference>
<organism evidence="3 4">
    <name type="scientific">Methylomagnum ishizawai</name>
    <dbReference type="NCBI Taxonomy" id="1760988"/>
    <lineage>
        <taxon>Bacteria</taxon>
        <taxon>Pseudomonadati</taxon>
        <taxon>Pseudomonadota</taxon>
        <taxon>Gammaproteobacteria</taxon>
        <taxon>Methylococcales</taxon>
        <taxon>Methylococcaceae</taxon>
        <taxon>Methylomagnum</taxon>
    </lineage>
</organism>
<dbReference type="OrthoDB" id="9813956at2"/>
<name>A0A1Y6D4D3_9GAMM</name>
<accession>A0A1Y6D4D3</accession>
<feature type="domain" description="CRISPR type III-associated protein" evidence="2">
    <location>
        <begin position="117"/>
        <end position="297"/>
    </location>
</feature>
<dbReference type="GO" id="GO:0051607">
    <property type="term" value="P:defense response to virus"/>
    <property type="evidence" value="ECO:0007669"/>
    <property type="project" value="UniProtKB-KW"/>
</dbReference>
<evidence type="ECO:0000256" key="1">
    <source>
        <dbReference type="ARBA" id="ARBA00023118"/>
    </source>
</evidence>
<dbReference type="InterPro" id="IPR010172">
    <property type="entry name" value="CRISPR-assoc_prot_TM1791"/>
</dbReference>
<evidence type="ECO:0000259" key="2">
    <source>
        <dbReference type="Pfam" id="PF03787"/>
    </source>
</evidence>
<dbReference type="PANTHER" id="PTHR39965:SF1">
    <property type="entry name" value="CRISPR SYSTEM CMR SUBUNIT CMR6"/>
    <property type="match status" value="1"/>
</dbReference>